<dbReference type="Gene3D" id="3.40.1190.20">
    <property type="match status" value="1"/>
</dbReference>
<dbReference type="PANTHER" id="PTHR10584">
    <property type="entry name" value="SUGAR KINASE"/>
    <property type="match status" value="1"/>
</dbReference>
<dbReference type="SUPFAM" id="SSF53613">
    <property type="entry name" value="Ribokinase-like"/>
    <property type="match status" value="1"/>
</dbReference>
<evidence type="ECO:0000313" key="7">
    <source>
        <dbReference type="Proteomes" id="UP000198703"/>
    </source>
</evidence>
<evidence type="ECO:0000256" key="2">
    <source>
        <dbReference type="ARBA" id="ARBA00022679"/>
    </source>
</evidence>
<dbReference type="RefSeq" id="WP_245731038.1">
    <property type="nucleotide sequence ID" value="NZ_FNQM01000007.1"/>
</dbReference>
<evidence type="ECO:0000256" key="1">
    <source>
        <dbReference type="ARBA" id="ARBA00010688"/>
    </source>
</evidence>
<keyword evidence="7" id="KW-1185">Reference proteome</keyword>
<dbReference type="InterPro" id="IPR011611">
    <property type="entry name" value="PfkB_dom"/>
</dbReference>
<dbReference type="GO" id="GO:0005829">
    <property type="term" value="C:cytosol"/>
    <property type="evidence" value="ECO:0007669"/>
    <property type="project" value="TreeGrafter"/>
</dbReference>
<feature type="domain" description="Carbohydrate kinase PfkB" evidence="5">
    <location>
        <begin position="9"/>
        <end position="289"/>
    </location>
</feature>
<dbReference type="GO" id="GO:0016301">
    <property type="term" value="F:kinase activity"/>
    <property type="evidence" value="ECO:0007669"/>
    <property type="project" value="UniProtKB-KW"/>
</dbReference>
<evidence type="ECO:0000313" key="6">
    <source>
        <dbReference type="EMBL" id="SEA58441.1"/>
    </source>
</evidence>
<dbReference type="PANTHER" id="PTHR10584:SF166">
    <property type="entry name" value="RIBOKINASE"/>
    <property type="match status" value="1"/>
</dbReference>
<accession>A0A1H4CDE7</accession>
<comment type="similarity">
    <text evidence="1 4">Belongs to the carbohydrate kinase PfkB family.</text>
</comment>
<reference evidence="6 7" key="1">
    <citation type="submission" date="2016-10" db="EMBL/GenBank/DDBJ databases">
        <authorList>
            <person name="de Groot N.N."/>
        </authorList>
    </citation>
    <scope>NUCLEOTIDE SEQUENCE [LARGE SCALE GENOMIC DNA]</scope>
    <source>
        <strain evidence="6 7">DSM 15345</strain>
    </source>
</reference>
<dbReference type="EMBL" id="FNQM01000007">
    <property type="protein sequence ID" value="SEA58441.1"/>
    <property type="molecule type" value="Genomic_DNA"/>
</dbReference>
<dbReference type="AlphaFoldDB" id="A0A1H4CDE7"/>
<proteinExistence type="inferred from homology"/>
<name>A0A1H4CDE7_9RHOB</name>
<dbReference type="Pfam" id="PF00294">
    <property type="entry name" value="PfkB"/>
    <property type="match status" value="1"/>
</dbReference>
<dbReference type="PRINTS" id="PR00990">
    <property type="entry name" value="RIBOKINASE"/>
</dbReference>
<sequence>MAGSPRIEVLVAGALHHDVVVDAPRLPALDETLIGAGVDYRLGGKGANQAVAAARMGAATAMAGRVGADAAGAAMLAALDAAGVDRRRVIRGPGASGMSVAIAAPGGDYAAVVVSGENARFDARDTALPEGLRLLLLQNETSEAASLALARAAACAGAEVLLNAAPWRPLPPALVRDCALIAANRVEAAQMLGTDPDALDPLAAAAALRALGAGAAVVTLGAAGLALAAEDGQPTLKPGFRVAPVSSHGAGDMFMGALAAARARGAAWADAARFGQAAAALFVSTPVAQRAGVDAAAVARFLAAQPSP</sequence>
<dbReference type="STRING" id="89524.SAMN05444370_10723"/>
<evidence type="ECO:0000256" key="3">
    <source>
        <dbReference type="ARBA" id="ARBA00022777"/>
    </source>
</evidence>
<keyword evidence="3 4" id="KW-0418">Kinase</keyword>
<dbReference type="InterPro" id="IPR002139">
    <property type="entry name" value="Ribo/fructo_kinase"/>
</dbReference>
<dbReference type="GO" id="GO:0006796">
    <property type="term" value="P:phosphate-containing compound metabolic process"/>
    <property type="evidence" value="ECO:0007669"/>
    <property type="project" value="UniProtKB-ARBA"/>
</dbReference>
<organism evidence="6 7">
    <name type="scientific">Rubrimonas cliftonensis</name>
    <dbReference type="NCBI Taxonomy" id="89524"/>
    <lineage>
        <taxon>Bacteria</taxon>
        <taxon>Pseudomonadati</taxon>
        <taxon>Pseudomonadota</taxon>
        <taxon>Alphaproteobacteria</taxon>
        <taxon>Rhodobacterales</taxon>
        <taxon>Paracoccaceae</taxon>
        <taxon>Rubrimonas</taxon>
    </lineage>
</organism>
<dbReference type="Proteomes" id="UP000198703">
    <property type="component" value="Unassembled WGS sequence"/>
</dbReference>
<gene>
    <name evidence="6" type="ORF">SAMN05444370_10723</name>
</gene>
<protein>
    <submittedName>
        <fullName evidence="6">Ribokinase</fullName>
    </submittedName>
</protein>
<dbReference type="PROSITE" id="PS00584">
    <property type="entry name" value="PFKB_KINASES_2"/>
    <property type="match status" value="1"/>
</dbReference>
<evidence type="ECO:0000256" key="4">
    <source>
        <dbReference type="RuleBase" id="RU003704"/>
    </source>
</evidence>
<dbReference type="InterPro" id="IPR029056">
    <property type="entry name" value="Ribokinase-like"/>
</dbReference>
<keyword evidence="2 4" id="KW-0808">Transferase</keyword>
<evidence type="ECO:0000259" key="5">
    <source>
        <dbReference type="Pfam" id="PF00294"/>
    </source>
</evidence>
<dbReference type="InterPro" id="IPR002173">
    <property type="entry name" value="Carboh/pur_kinase_PfkB_CS"/>
</dbReference>